<name>A0ABW1SYI9_9ACTN</name>
<dbReference type="RefSeq" id="WP_386764817.1">
    <property type="nucleotide sequence ID" value="NZ_JBHSTI010000008.1"/>
</dbReference>
<accession>A0ABW1SYI9</accession>
<comment type="caution">
    <text evidence="1">The sequence shown here is derived from an EMBL/GenBank/DDBJ whole genome shotgun (WGS) entry which is preliminary data.</text>
</comment>
<reference evidence="2" key="1">
    <citation type="journal article" date="2019" name="Int. J. Syst. Evol. Microbiol.">
        <title>The Global Catalogue of Microorganisms (GCM) 10K type strain sequencing project: providing services to taxonomists for standard genome sequencing and annotation.</title>
        <authorList>
            <consortium name="The Broad Institute Genomics Platform"/>
            <consortium name="The Broad Institute Genome Sequencing Center for Infectious Disease"/>
            <person name="Wu L."/>
            <person name="Ma J."/>
        </authorList>
    </citation>
    <scope>NUCLEOTIDE SEQUENCE [LARGE SCALE GENOMIC DNA]</scope>
    <source>
        <strain evidence="2">CGMCC 4.7317</strain>
    </source>
</reference>
<dbReference type="EMBL" id="JBHSTI010000008">
    <property type="protein sequence ID" value="MFC6237482.1"/>
    <property type="molecule type" value="Genomic_DNA"/>
</dbReference>
<keyword evidence="2" id="KW-1185">Reference proteome</keyword>
<gene>
    <name evidence="1" type="ORF">ACFQGU_06305</name>
</gene>
<proteinExistence type="predicted"/>
<protein>
    <submittedName>
        <fullName evidence="1">Uncharacterized protein</fullName>
    </submittedName>
</protein>
<evidence type="ECO:0000313" key="2">
    <source>
        <dbReference type="Proteomes" id="UP001596138"/>
    </source>
</evidence>
<sequence>MHKEARDVAPARAVEEALRVLPGVLEASVSVGLADDQGTEVHLVLGDDGDQAAVAHAVHRMLQLQYGVGLDHDGVELVMDVTDAAVAQPPGEPAGGAVGGASADVLDLGVEIDGLLAQLDRRSGRSFEADVLSAAVRHPAGATPVPEPRAADRATDEGAEVRLSVTRLSIVVDRQRAHAAVTLRGPAGEVRGTADAASADSAVLEAVALATLRALASLRICGDEFGVIAVSTPHVGDVDVAVVQVECRRHLGTDRLTGASEVRDDVHRAVIRATLDAVNRRLRLLTLAP</sequence>
<evidence type="ECO:0000313" key="1">
    <source>
        <dbReference type="EMBL" id="MFC6237482.1"/>
    </source>
</evidence>
<organism evidence="1 2">
    <name type="scientific">Longivirga aurantiaca</name>
    <dbReference type="NCBI Taxonomy" id="1837743"/>
    <lineage>
        <taxon>Bacteria</taxon>
        <taxon>Bacillati</taxon>
        <taxon>Actinomycetota</taxon>
        <taxon>Actinomycetes</taxon>
        <taxon>Sporichthyales</taxon>
        <taxon>Sporichthyaceae</taxon>
        <taxon>Longivirga</taxon>
    </lineage>
</organism>
<dbReference type="Proteomes" id="UP001596138">
    <property type="component" value="Unassembled WGS sequence"/>
</dbReference>